<dbReference type="AlphaFoldDB" id="A0A7S4QSG0"/>
<name>A0A7S4QSG0_9DINO</name>
<dbReference type="InterPro" id="IPR008978">
    <property type="entry name" value="HSP20-like_chaperone"/>
</dbReference>
<feature type="region of interest" description="Disordered" evidence="1">
    <location>
        <begin position="1"/>
        <end position="44"/>
    </location>
</feature>
<feature type="compositionally biased region" description="Acidic residues" evidence="1">
    <location>
        <begin position="178"/>
        <end position="212"/>
    </location>
</feature>
<feature type="compositionally biased region" description="Basic and acidic residues" evidence="1">
    <location>
        <begin position="23"/>
        <end position="41"/>
    </location>
</feature>
<dbReference type="GO" id="GO:0005634">
    <property type="term" value="C:nucleus"/>
    <property type="evidence" value="ECO:0007669"/>
    <property type="project" value="TreeGrafter"/>
</dbReference>
<feature type="region of interest" description="Disordered" evidence="1">
    <location>
        <begin position="173"/>
        <end position="263"/>
    </location>
</feature>
<reference evidence="2" key="1">
    <citation type="submission" date="2021-01" db="EMBL/GenBank/DDBJ databases">
        <authorList>
            <person name="Corre E."/>
            <person name="Pelletier E."/>
            <person name="Niang G."/>
            <person name="Scheremetjew M."/>
            <person name="Finn R."/>
            <person name="Kale V."/>
            <person name="Holt S."/>
            <person name="Cochrane G."/>
            <person name="Meng A."/>
            <person name="Brown T."/>
            <person name="Cohen L."/>
        </authorList>
    </citation>
    <scope>NUCLEOTIDE SEQUENCE</scope>
    <source>
        <strain evidence="2">CCMP3105</strain>
    </source>
</reference>
<feature type="compositionally biased region" description="Low complexity" evidence="1">
    <location>
        <begin position="240"/>
        <end position="254"/>
    </location>
</feature>
<organism evidence="2">
    <name type="scientific">Alexandrium monilatum</name>
    <dbReference type="NCBI Taxonomy" id="311494"/>
    <lineage>
        <taxon>Eukaryota</taxon>
        <taxon>Sar</taxon>
        <taxon>Alveolata</taxon>
        <taxon>Dinophyceae</taxon>
        <taxon>Gonyaulacales</taxon>
        <taxon>Pyrocystaceae</taxon>
        <taxon>Alexandrium</taxon>
    </lineage>
</organism>
<protein>
    <recommendedName>
        <fullName evidence="3">CS domain-containing protein</fullName>
    </recommendedName>
</protein>
<feature type="compositionally biased region" description="Low complexity" evidence="1">
    <location>
        <begin position="213"/>
        <end position="233"/>
    </location>
</feature>
<accession>A0A7S4QSG0</accession>
<evidence type="ECO:0000256" key="1">
    <source>
        <dbReference type="SAM" id="MobiDB-lite"/>
    </source>
</evidence>
<proteinExistence type="predicted"/>
<gene>
    <name evidence="2" type="ORF">AMON00008_LOCUS25008</name>
</gene>
<evidence type="ECO:0008006" key="3">
    <source>
        <dbReference type="Google" id="ProtNLM"/>
    </source>
</evidence>
<evidence type="ECO:0000313" key="2">
    <source>
        <dbReference type="EMBL" id="CAE4592593.1"/>
    </source>
</evidence>
<sequence>MGVEMVEAEPEASKEPAGGPEEAAAKESADAKAKPAKKEASPGEAWEGVCAGKYAWGGGGEVARRSADAEIAGEAITQYGWADGKMTVSVYVELPGLDAVPDEQISCEGDGRRVSLTVSSIGTPPRRRRLALGGLAHEIAGVKLVRKPGKDTIVLRLQKKEAGTWFELLRRRRRSGAEDDDEDDGEEEEEEEEEGEPEGEEEVCGAVDEEVGEAGAAASSSGVPAGGEAAAADGGKRPAGDAGEGSAEAGGSEEPAAKRAKVE</sequence>
<dbReference type="Gene3D" id="2.60.40.790">
    <property type="match status" value="1"/>
</dbReference>
<dbReference type="EMBL" id="HBNR01036356">
    <property type="protein sequence ID" value="CAE4592593.1"/>
    <property type="molecule type" value="Transcribed_RNA"/>
</dbReference>
<dbReference type="SUPFAM" id="SSF49764">
    <property type="entry name" value="HSP20-like chaperones"/>
    <property type="match status" value="1"/>
</dbReference>
<dbReference type="InterPro" id="IPR052289">
    <property type="entry name" value="Calcyclin-binding_UBL-bridge"/>
</dbReference>
<dbReference type="PANTHER" id="PTHR13164:SF6">
    <property type="entry name" value="CS DOMAIN-CONTAINING PROTEIN"/>
    <property type="match status" value="1"/>
</dbReference>
<feature type="compositionally biased region" description="Acidic residues" evidence="1">
    <location>
        <begin position="1"/>
        <end position="10"/>
    </location>
</feature>
<dbReference type="PANTHER" id="PTHR13164">
    <property type="entry name" value="CALICYLIN BINDING PROTEIN"/>
    <property type="match status" value="1"/>
</dbReference>